<dbReference type="Proteomes" id="UP000054270">
    <property type="component" value="Unassembled WGS sequence"/>
</dbReference>
<proteinExistence type="predicted"/>
<sequence>MKRLSVLDAARFRAACFDYSASSASPSSARVCLVPRHPASRRRRRRFSTVHASVK</sequence>
<protein>
    <submittedName>
        <fullName evidence="1">Uncharacterized protein</fullName>
    </submittedName>
</protein>
<evidence type="ECO:0000313" key="2">
    <source>
        <dbReference type="Proteomes" id="UP000054270"/>
    </source>
</evidence>
<gene>
    <name evidence="1" type="ORF">HYPSUDRAFT_38416</name>
</gene>
<accession>A0A0D2P1I5</accession>
<organism evidence="1 2">
    <name type="scientific">Hypholoma sublateritium (strain FD-334 SS-4)</name>
    <dbReference type="NCBI Taxonomy" id="945553"/>
    <lineage>
        <taxon>Eukaryota</taxon>
        <taxon>Fungi</taxon>
        <taxon>Dikarya</taxon>
        <taxon>Basidiomycota</taxon>
        <taxon>Agaricomycotina</taxon>
        <taxon>Agaricomycetes</taxon>
        <taxon>Agaricomycetidae</taxon>
        <taxon>Agaricales</taxon>
        <taxon>Agaricineae</taxon>
        <taxon>Strophariaceae</taxon>
        <taxon>Hypholoma</taxon>
    </lineage>
</organism>
<evidence type="ECO:0000313" key="1">
    <source>
        <dbReference type="EMBL" id="KJA24754.1"/>
    </source>
</evidence>
<reference evidence="2" key="1">
    <citation type="submission" date="2014-04" db="EMBL/GenBank/DDBJ databases">
        <title>Evolutionary Origins and Diversification of the Mycorrhizal Mutualists.</title>
        <authorList>
            <consortium name="DOE Joint Genome Institute"/>
            <consortium name="Mycorrhizal Genomics Consortium"/>
            <person name="Kohler A."/>
            <person name="Kuo A."/>
            <person name="Nagy L.G."/>
            <person name="Floudas D."/>
            <person name="Copeland A."/>
            <person name="Barry K.W."/>
            <person name="Cichocki N."/>
            <person name="Veneault-Fourrey C."/>
            <person name="LaButti K."/>
            <person name="Lindquist E.A."/>
            <person name="Lipzen A."/>
            <person name="Lundell T."/>
            <person name="Morin E."/>
            <person name="Murat C."/>
            <person name="Riley R."/>
            <person name="Ohm R."/>
            <person name="Sun H."/>
            <person name="Tunlid A."/>
            <person name="Henrissat B."/>
            <person name="Grigoriev I.V."/>
            <person name="Hibbett D.S."/>
            <person name="Martin F."/>
        </authorList>
    </citation>
    <scope>NUCLEOTIDE SEQUENCE [LARGE SCALE GENOMIC DNA]</scope>
    <source>
        <strain evidence="2">FD-334 SS-4</strain>
    </source>
</reference>
<dbReference type="EMBL" id="KN817535">
    <property type="protein sequence ID" value="KJA24754.1"/>
    <property type="molecule type" value="Genomic_DNA"/>
</dbReference>
<keyword evidence="2" id="KW-1185">Reference proteome</keyword>
<name>A0A0D2P1I5_HYPSF</name>
<dbReference type="AlphaFoldDB" id="A0A0D2P1I5"/>